<organism evidence="3 4">
    <name type="scientific">Rhizobium tropici</name>
    <dbReference type="NCBI Taxonomy" id="398"/>
    <lineage>
        <taxon>Bacteria</taxon>
        <taxon>Pseudomonadati</taxon>
        <taxon>Pseudomonadota</taxon>
        <taxon>Alphaproteobacteria</taxon>
        <taxon>Hyphomicrobiales</taxon>
        <taxon>Rhizobiaceae</taxon>
        <taxon>Rhizobium/Agrobacterium group</taxon>
        <taxon>Rhizobium</taxon>
    </lineage>
</organism>
<feature type="signal peptide" evidence="1">
    <location>
        <begin position="1"/>
        <end position="39"/>
    </location>
</feature>
<dbReference type="Proteomes" id="UP000526625">
    <property type="component" value="Unassembled WGS sequence"/>
</dbReference>
<evidence type="ECO:0000256" key="1">
    <source>
        <dbReference type="SAM" id="SignalP"/>
    </source>
</evidence>
<reference evidence="2 5" key="2">
    <citation type="submission" date="2020-08" db="EMBL/GenBank/DDBJ databases">
        <title>Genomic Encyclopedia of Type Strains, Phase IV (KMG-V): Genome sequencing to study the core and pangenomes of soil and plant-associated prokaryotes.</title>
        <authorList>
            <person name="Whitman W."/>
        </authorList>
    </citation>
    <scope>NUCLEOTIDE SEQUENCE [LARGE SCALE GENOMIC DNA]</scope>
    <source>
        <strain evidence="2 5">SEMIA 4059</strain>
    </source>
</reference>
<reference evidence="3 4" key="1">
    <citation type="submission" date="2020-02" db="EMBL/GenBank/DDBJ databases">
        <title>Draft genome sequence of Rhizobium tropici.</title>
        <authorList>
            <person name="Khayi S."/>
            <person name="Jemo M."/>
        </authorList>
    </citation>
    <scope>NUCLEOTIDE SEQUENCE [LARGE SCALE GENOMIC DNA]</scope>
    <source>
        <strain evidence="3 4">A12</strain>
    </source>
</reference>
<evidence type="ECO:0000313" key="4">
    <source>
        <dbReference type="Proteomes" id="UP000471190"/>
    </source>
</evidence>
<dbReference type="EMBL" id="JACHBF010000030">
    <property type="protein sequence ID" value="MBB6495414.1"/>
    <property type="molecule type" value="Genomic_DNA"/>
</dbReference>
<dbReference type="AlphaFoldDB" id="A0A6P1CBQ0"/>
<dbReference type="RefSeq" id="WP_164570737.1">
    <property type="nucleotide sequence ID" value="NZ_JAADZA010000045.1"/>
</dbReference>
<evidence type="ECO:0000313" key="2">
    <source>
        <dbReference type="EMBL" id="MBB6495414.1"/>
    </source>
</evidence>
<dbReference type="Proteomes" id="UP000471190">
    <property type="component" value="Unassembled WGS sequence"/>
</dbReference>
<comment type="caution">
    <text evidence="3">The sequence shown here is derived from an EMBL/GenBank/DDBJ whole genome shotgun (WGS) entry which is preliminary data.</text>
</comment>
<dbReference type="EMBL" id="JAADZA010000045">
    <property type="protein sequence ID" value="NEV14540.1"/>
    <property type="molecule type" value="Genomic_DNA"/>
</dbReference>
<proteinExistence type="predicted"/>
<evidence type="ECO:0000313" key="3">
    <source>
        <dbReference type="EMBL" id="NEV14540.1"/>
    </source>
</evidence>
<name>A0A6P1CBQ0_RHITR</name>
<feature type="chain" id="PRO_5026838366" evidence="1">
    <location>
        <begin position="40"/>
        <end position="149"/>
    </location>
</feature>
<keyword evidence="1" id="KW-0732">Signal</keyword>
<feature type="non-terminal residue" evidence="3">
    <location>
        <position position="1"/>
    </location>
</feature>
<evidence type="ECO:0000313" key="5">
    <source>
        <dbReference type="Proteomes" id="UP000526625"/>
    </source>
</evidence>
<keyword evidence="5" id="KW-1185">Reference proteome</keyword>
<gene>
    <name evidence="2" type="ORF">GGD45_005879</name>
    <name evidence="3" type="ORF">GXW80_26520</name>
</gene>
<sequence>QNKRGVVEDAALRKAGATMRLKLLLTAFFACTIITQALADDEHKRLQLAGKVIDGVNVSFMIAYQCRDALGTTYYNAIRTYAEKALQQIGASPEKAAQQVDRLEKFIESEKKLGRKEDIEGCVWNISTVNYDLQTAQKNYIDFTHPENP</sequence>
<accession>A0A6P1CBQ0</accession>
<protein>
    <submittedName>
        <fullName evidence="3">Uncharacterized protein</fullName>
    </submittedName>
</protein>